<evidence type="ECO:0000313" key="3">
    <source>
        <dbReference type="Proteomes" id="UP001372338"/>
    </source>
</evidence>
<dbReference type="EMBL" id="JAYWIO010000007">
    <property type="protein sequence ID" value="KAK7251045.1"/>
    <property type="molecule type" value="Genomic_DNA"/>
</dbReference>
<protein>
    <submittedName>
        <fullName evidence="2">Uncharacterized protein</fullName>
    </submittedName>
</protein>
<feature type="region of interest" description="Disordered" evidence="1">
    <location>
        <begin position="52"/>
        <end position="72"/>
    </location>
</feature>
<dbReference type="Proteomes" id="UP001372338">
    <property type="component" value="Unassembled WGS sequence"/>
</dbReference>
<reference evidence="2 3" key="1">
    <citation type="submission" date="2024-01" db="EMBL/GenBank/DDBJ databases">
        <title>The genomes of 5 underutilized Papilionoideae crops provide insights into root nodulation and disease resistanc.</title>
        <authorList>
            <person name="Yuan L."/>
        </authorList>
    </citation>
    <scope>NUCLEOTIDE SEQUENCE [LARGE SCALE GENOMIC DNA]</scope>
    <source>
        <strain evidence="2">ZHUSHIDOU_FW_LH</strain>
        <tissue evidence="2">Leaf</tissue>
    </source>
</reference>
<evidence type="ECO:0000256" key="1">
    <source>
        <dbReference type="SAM" id="MobiDB-lite"/>
    </source>
</evidence>
<evidence type="ECO:0000313" key="2">
    <source>
        <dbReference type="EMBL" id="KAK7251045.1"/>
    </source>
</evidence>
<accession>A0AAN9HT30</accession>
<keyword evidence="3" id="KW-1185">Reference proteome</keyword>
<name>A0AAN9HT30_CROPI</name>
<dbReference type="AlphaFoldDB" id="A0AAN9HT30"/>
<feature type="compositionally biased region" description="Low complexity" evidence="1">
    <location>
        <begin position="25"/>
        <end position="36"/>
    </location>
</feature>
<comment type="caution">
    <text evidence="2">The sequence shown here is derived from an EMBL/GenBank/DDBJ whole genome shotgun (WGS) entry which is preliminary data.</text>
</comment>
<feature type="compositionally biased region" description="Basic residues" evidence="1">
    <location>
        <begin position="61"/>
        <end position="72"/>
    </location>
</feature>
<feature type="compositionally biased region" description="Basic residues" evidence="1">
    <location>
        <begin position="1"/>
        <end position="11"/>
    </location>
</feature>
<organism evidence="2 3">
    <name type="scientific">Crotalaria pallida</name>
    <name type="common">Smooth rattlebox</name>
    <name type="synonym">Crotalaria striata</name>
    <dbReference type="NCBI Taxonomy" id="3830"/>
    <lineage>
        <taxon>Eukaryota</taxon>
        <taxon>Viridiplantae</taxon>
        <taxon>Streptophyta</taxon>
        <taxon>Embryophyta</taxon>
        <taxon>Tracheophyta</taxon>
        <taxon>Spermatophyta</taxon>
        <taxon>Magnoliopsida</taxon>
        <taxon>eudicotyledons</taxon>
        <taxon>Gunneridae</taxon>
        <taxon>Pentapetalae</taxon>
        <taxon>rosids</taxon>
        <taxon>fabids</taxon>
        <taxon>Fabales</taxon>
        <taxon>Fabaceae</taxon>
        <taxon>Papilionoideae</taxon>
        <taxon>50 kb inversion clade</taxon>
        <taxon>genistoids sensu lato</taxon>
        <taxon>core genistoids</taxon>
        <taxon>Crotalarieae</taxon>
        <taxon>Crotalaria</taxon>
    </lineage>
</organism>
<feature type="region of interest" description="Disordered" evidence="1">
    <location>
        <begin position="1"/>
        <end position="36"/>
    </location>
</feature>
<gene>
    <name evidence="2" type="ORF">RIF29_33914</name>
</gene>
<proteinExistence type="predicted"/>
<sequence>MKVVATKRKAKDRPAKATRTSSGTSPAKKVPAAKALPKKAVAVKKAPVKSVKSSVKSVKSSAKRVGNKRGGRKRGAGIKIVVYMVSVCIEFF</sequence>